<dbReference type="Proteomes" id="UP000636800">
    <property type="component" value="Chromosome 1"/>
</dbReference>
<keyword evidence="3" id="KW-1185">Reference proteome</keyword>
<comment type="caution">
    <text evidence="2">The sequence shown here is derived from an EMBL/GenBank/DDBJ whole genome shotgun (WGS) entry which is preliminary data.</text>
</comment>
<protein>
    <submittedName>
        <fullName evidence="2">Uncharacterized protein</fullName>
    </submittedName>
</protein>
<gene>
    <name evidence="2" type="ORF">HPP92_003574</name>
    <name evidence="1" type="ORF">HPP92_003957</name>
</gene>
<name>A0A835SFV7_VANPL</name>
<proteinExistence type="predicted"/>
<organism evidence="2 4">
    <name type="scientific">Vanilla planifolia</name>
    <name type="common">Vanilla</name>
    <dbReference type="NCBI Taxonomy" id="51239"/>
    <lineage>
        <taxon>Eukaryota</taxon>
        <taxon>Viridiplantae</taxon>
        <taxon>Streptophyta</taxon>
        <taxon>Embryophyta</taxon>
        <taxon>Tracheophyta</taxon>
        <taxon>Spermatophyta</taxon>
        <taxon>Magnoliopsida</taxon>
        <taxon>Liliopsida</taxon>
        <taxon>Asparagales</taxon>
        <taxon>Orchidaceae</taxon>
        <taxon>Vanilloideae</taxon>
        <taxon>Vanilleae</taxon>
        <taxon>Vanilla</taxon>
    </lineage>
</organism>
<dbReference type="Proteomes" id="UP000639772">
    <property type="component" value="Chromosome 1"/>
</dbReference>
<reference evidence="3 4" key="1">
    <citation type="journal article" date="2020" name="Nat. Food">
        <title>A phased Vanilla planifolia genome enables genetic improvement of flavour and production.</title>
        <authorList>
            <person name="Hasing T."/>
            <person name="Tang H."/>
            <person name="Brym M."/>
            <person name="Khazi F."/>
            <person name="Huang T."/>
            <person name="Chambers A.H."/>
        </authorList>
    </citation>
    <scope>NUCLEOTIDE SEQUENCE [LARGE SCALE GENOMIC DNA]</scope>
    <source>
        <tissue evidence="2">Leaf</tissue>
    </source>
</reference>
<evidence type="ECO:0000313" key="3">
    <source>
        <dbReference type="Proteomes" id="UP000636800"/>
    </source>
</evidence>
<sequence length="115" mass="13168">MEDFYASIVGRKGEISLSNRLKSIMKMREYLSFVCSRRNQVLADRRWIDVNAIDLFHEFGDVVDPERDAAVGLGVDLPGAVSRQSDERDWFHLRNHHQEKNCSSVVRSSIIGTLC</sequence>
<evidence type="ECO:0000313" key="1">
    <source>
        <dbReference type="EMBL" id="KAG0499266.1"/>
    </source>
</evidence>
<dbReference type="EMBL" id="JADCNL010000001">
    <property type="protein sequence ID" value="KAG0499266.1"/>
    <property type="molecule type" value="Genomic_DNA"/>
</dbReference>
<accession>A0A835SFV7</accession>
<evidence type="ECO:0000313" key="2">
    <source>
        <dbReference type="EMBL" id="KAG0503502.1"/>
    </source>
</evidence>
<evidence type="ECO:0000313" key="4">
    <source>
        <dbReference type="Proteomes" id="UP000639772"/>
    </source>
</evidence>
<dbReference type="AlphaFoldDB" id="A0A835SFV7"/>
<dbReference type="EMBL" id="JADCNM010000001">
    <property type="protein sequence ID" value="KAG0503502.1"/>
    <property type="molecule type" value="Genomic_DNA"/>
</dbReference>